<evidence type="ECO:0000256" key="5">
    <source>
        <dbReference type="ARBA" id="ARBA00022989"/>
    </source>
</evidence>
<feature type="transmembrane region" description="Helical" evidence="7">
    <location>
        <begin position="381"/>
        <end position="402"/>
    </location>
</feature>
<feature type="transmembrane region" description="Helical" evidence="7">
    <location>
        <begin position="79"/>
        <end position="105"/>
    </location>
</feature>
<evidence type="ECO:0000256" key="7">
    <source>
        <dbReference type="SAM" id="Phobius"/>
    </source>
</evidence>
<name>A0A1M5F0N6_9BACT</name>
<sequence>MSLKGKTISGVKWTTVSTVTLAVVGLIKISVLARFLDAEDFGLMALVTFVLGFMDLFMDMGLTSAILHKQDITDKEYASLYWINVIFSLLLFGIISLVSPAIAGFYDEPELTILIPLMAISIMLSALGRQFKTVEQKHLNFRYIALTDIAGAAVGLIVGILYAVWGYGVYALVYAALTHDAISNAVYFIRGLRDRGMMIHFKYREAKPFLKIGIYQVGGQIVNYFNRDLDILLIGKFLGSEVLGGYSLAKQLVKKPMSILNPIITKVASPVLSLVQDDQQKLREKFLSFLNLVSTANVMVYLLVAICAYPLVYVLYGESFLNIVVVVQILSAYMYFRSIGNPMGGLIIATGRTDLGFYWNLIVLAIMPAAIYIGALFSIEAIALSLSLTMLCLTLLAWRFIIFRITGSSFKKYLLNLVPDLKRLYRIILRELSTS</sequence>
<dbReference type="PANTHER" id="PTHR30250:SF10">
    <property type="entry name" value="LIPOPOLYSACCHARIDE BIOSYNTHESIS PROTEIN WZXC"/>
    <property type="match status" value="1"/>
</dbReference>
<evidence type="ECO:0000313" key="9">
    <source>
        <dbReference type="Proteomes" id="UP000184041"/>
    </source>
</evidence>
<keyword evidence="9" id="KW-1185">Reference proteome</keyword>
<evidence type="ECO:0000256" key="1">
    <source>
        <dbReference type="ARBA" id="ARBA00004651"/>
    </source>
</evidence>
<feature type="transmembrane region" description="Helical" evidence="7">
    <location>
        <begin position="171"/>
        <end position="189"/>
    </location>
</feature>
<reference evidence="8 9" key="1">
    <citation type="submission" date="2016-11" db="EMBL/GenBank/DDBJ databases">
        <authorList>
            <person name="Jaros S."/>
            <person name="Januszkiewicz K."/>
            <person name="Wedrychowicz H."/>
        </authorList>
    </citation>
    <scope>NUCLEOTIDE SEQUENCE [LARGE SCALE GENOMIC DNA]</scope>
    <source>
        <strain evidence="8 9">DSM 21986</strain>
    </source>
</reference>
<dbReference type="RefSeq" id="WP_073065192.1">
    <property type="nucleotide sequence ID" value="NZ_FQUS01000014.1"/>
</dbReference>
<evidence type="ECO:0000256" key="4">
    <source>
        <dbReference type="ARBA" id="ARBA00022692"/>
    </source>
</evidence>
<feature type="transmembrane region" description="Helical" evidence="7">
    <location>
        <begin position="357"/>
        <end position="375"/>
    </location>
</feature>
<feature type="transmembrane region" description="Helical" evidence="7">
    <location>
        <begin position="319"/>
        <end position="336"/>
    </location>
</feature>
<gene>
    <name evidence="8" type="ORF">SAMN05443144_11425</name>
</gene>
<dbReference type="Pfam" id="PF13440">
    <property type="entry name" value="Polysacc_synt_3"/>
    <property type="match status" value="1"/>
</dbReference>
<feature type="transmembrane region" description="Helical" evidence="7">
    <location>
        <begin position="289"/>
        <end position="313"/>
    </location>
</feature>
<protein>
    <submittedName>
        <fullName evidence="8">Polysaccharide transporter, PST family/teichuronic acid exporter</fullName>
    </submittedName>
</protein>
<dbReference type="InterPro" id="IPR050833">
    <property type="entry name" value="Poly_Biosynth_Transport"/>
</dbReference>
<feature type="transmembrane region" description="Helical" evidence="7">
    <location>
        <begin position="143"/>
        <end position="165"/>
    </location>
</feature>
<keyword evidence="5 7" id="KW-1133">Transmembrane helix</keyword>
<dbReference type="EMBL" id="FQUS01000014">
    <property type="protein sequence ID" value="SHF85006.1"/>
    <property type="molecule type" value="Genomic_DNA"/>
</dbReference>
<comment type="subcellular location">
    <subcellularLocation>
        <location evidence="1">Cell membrane</location>
        <topology evidence="1">Multi-pass membrane protein</topology>
    </subcellularLocation>
</comment>
<dbReference type="GO" id="GO:0005886">
    <property type="term" value="C:plasma membrane"/>
    <property type="evidence" value="ECO:0007669"/>
    <property type="project" value="UniProtKB-SubCell"/>
</dbReference>
<keyword evidence="4 7" id="KW-0812">Transmembrane</keyword>
<dbReference type="PANTHER" id="PTHR30250">
    <property type="entry name" value="PST FAMILY PREDICTED COLANIC ACID TRANSPORTER"/>
    <property type="match status" value="1"/>
</dbReference>
<comment type="similarity">
    <text evidence="2">Belongs to the polysaccharide synthase family.</text>
</comment>
<feature type="transmembrane region" description="Helical" evidence="7">
    <location>
        <begin position="41"/>
        <end position="67"/>
    </location>
</feature>
<dbReference type="OrthoDB" id="9770347at2"/>
<proteinExistence type="inferred from homology"/>
<dbReference type="NCBIfam" id="NF007773">
    <property type="entry name" value="PRK10459.1"/>
    <property type="match status" value="1"/>
</dbReference>
<evidence type="ECO:0000256" key="2">
    <source>
        <dbReference type="ARBA" id="ARBA00007430"/>
    </source>
</evidence>
<evidence type="ECO:0000256" key="3">
    <source>
        <dbReference type="ARBA" id="ARBA00022475"/>
    </source>
</evidence>
<evidence type="ECO:0000313" key="8">
    <source>
        <dbReference type="EMBL" id="SHF85006.1"/>
    </source>
</evidence>
<dbReference type="AlphaFoldDB" id="A0A1M5F0N6"/>
<dbReference type="STRING" id="1194090.SAMN05443144_11425"/>
<accession>A0A1M5F0N6</accession>
<organism evidence="8 9">
    <name type="scientific">Fodinibius roseus</name>
    <dbReference type="NCBI Taxonomy" id="1194090"/>
    <lineage>
        <taxon>Bacteria</taxon>
        <taxon>Pseudomonadati</taxon>
        <taxon>Balneolota</taxon>
        <taxon>Balneolia</taxon>
        <taxon>Balneolales</taxon>
        <taxon>Balneolaceae</taxon>
        <taxon>Fodinibius</taxon>
    </lineage>
</organism>
<keyword evidence="3" id="KW-1003">Cell membrane</keyword>
<dbReference type="Proteomes" id="UP000184041">
    <property type="component" value="Unassembled WGS sequence"/>
</dbReference>
<dbReference type="CDD" id="cd13127">
    <property type="entry name" value="MATE_tuaB_like"/>
    <property type="match status" value="1"/>
</dbReference>
<feature type="transmembrane region" description="Helical" evidence="7">
    <location>
        <begin position="111"/>
        <end position="131"/>
    </location>
</feature>
<evidence type="ECO:0000256" key="6">
    <source>
        <dbReference type="ARBA" id="ARBA00023136"/>
    </source>
</evidence>
<feature type="transmembrane region" description="Helical" evidence="7">
    <location>
        <begin position="12"/>
        <end position="35"/>
    </location>
</feature>
<keyword evidence="6 7" id="KW-0472">Membrane</keyword>